<dbReference type="Proteomes" id="UP000010552">
    <property type="component" value="Unassembled WGS sequence"/>
</dbReference>
<evidence type="ECO:0000256" key="1">
    <source>
        <dbReference type="SAM" id="MobiDB-lite"/>
    </source>
</evidence>
<dbReference type="eggNOG" id="ENOG502QQEE">
    <property type="taxonomic scope" value="Eukaryota"/>
</dbReference>
<evidence type="ECO:0000313" key="3">
    <source>
        <dbReference type="EMBL" id="ELK13249.1"/>
    </source>
</evidence>
<feature type="compositionally biased region" description="Polar residues" evidence="1">
    <location>
        <begin position="214"/>
        <end position="226"/>
    </location>
</feature>
<feature type="region of interest" description="Disordered" evidence="1">
    <location>
        <begin position="283"/>
        <end position="341"/>
    </location>
</feature>
<dbReference type="PANTHER" id="PTHR16021">
    <property type="entry name" value="MANSC DOMAIN CONTAINING PROTEIN 1"/>
    <property type="match status" value="1"/>
</dbReference>
<keyword evidence="4" id="KW-1185">Reference proteome</keyword>
<sequence>MYAVGIRYGTETERRHAGLPNVLPGGLSENAPPGRQTSPVTSDEQALSSPSSLLGHLRIKLRLNPQGYLVLSETQDNSVRKRAAGETTKSLFNETSEETSTVAPSPATLARETSVANPGPTTVTARTAPRTDVGTSAATAGAPDLTASGVPTPWAPTAQPAPSATAALSTPSSHPGATPPPAAATTANASSPMGTQSPSEHTPSHPTASPTTPRNLRTLNTPTQGPALQAASVGPVTDEPIAPSMNTPPSVASVSTTAVTATKSQAKGPAATTVPHASSTLLVGATSPTTQPSPASSSWGPTGPGTPQTPEQGQPEATSGTAPTEPTAGNSGDSKVPATDSCQLSTQGQYLVVTTRPLTLSVNRSSLLAVLLLGVTLFFTVLVLFALQAYESYRKKGYTQVDYLINGMYADSEM</sequence>
<feature type="compositionally biased region" description="Polar residues" evidence="1">
    <location>
        <begin position="87"/>
        <end position="103"/>
    </location>
</feature>
<feature type="compositionally biased region" description="Polar residues" evidence="1">
    <location>
        <begin position="319"/>
        <end position="333"/>
    </location>
</feature>
<feature type="compositionally biased region" description="Low complexity" evidence="1">
    <location>
        <begin position="120"/>
        <end position="133"/>
    </location>
</feature>
<proteinExistence type="predicted"/>
<dbReference type="FunCoup" id="L5KND8">
    <property type="interactions" value="26"/>
</dbReference>
<keyword evidence="2" id="KW-0472">Membrane</keyword>
<dbReference type="EMBL" id="KB030625">
    <property type="protein sequence ID" value="ELK13249.1"/>
    <property type="molecule type" value="Genomic_DNA"/>
</dbReference>
<feature type="compositionally biased region" description="Low complexity" evidence="1">
    <location>
        <begin position="247"/>
        <end position="256"/>
    </location>
</feature>
<gene>
    <name evidence="3" type="ORF">PAL_GLEAN10011269</name>
</gene>
<feature type="compositionally biased region" description="Polar residues" evidence="1">
    <location>
        <begin position="35"/>
        <end position="51"/>
    </location>
</feature>
<feature type="compositionally biased region" description="Low complexity" evidence="1">
    <location>
        <begin position="151"/>
        <end position="176"/>
    </location>
</feature>
<feature type="region of interest" description="Disordered" evidence="1">
    <location>
        <begin position="76"/>
        <end position="256"/>
    </location>
</feature>
<accession>L5KND8</accession>
<feature type="transmembrane region" description="Helical" evidence="2">
    <location>
        <begin position="367"/>
        <end position="387"/>
    </location>
</feature>
<evidence type="ECO:0000256" key="2">
    <source>
        <dbReference type="SAM" id="Phobius"/>
    </source>
</evidence>
<feature type="compositionally biased region" description="Low complexity" evidence="1">
    <location>
        <begin position="183"/>
        <end position="213"/>
    </location>
</feature>
<dbReference type="PANTHER" id="PTHR16021:SF9">
    <property type="entry name" value="CHROMOSOME 11 OPEN READING FRAME 24"/>
    <property type="match status" value="1"/>
</dbReference>
<dbReference type="Pfam" id="PF17823">
    <property type="entry name" value="DUF5585"/>
    <property type="match status" value="1"/>
</dbReference>
<feature type="region of interest" description="Disordered" evidence="1">
    <location>
        <begin position="15"/>
        <end position="51"/>
    </location>
</feature>
<reference evidence="4" key="1">
    <citation type="journal article" date="2013" name="Science">
        <title>Comparative analysis of bat genomes provides insight into the evolution of flight and immunity.</title>
        <authorList>
            <person name="Zhang G."/>
            <person name="Cowled C."/>
            <person name="Shi Z."/>
            <person name="Huang Z."/>
            <person name="Bishop-Lilly K.A."/>
            <person name="Fang X."/>
            <person name="Wynne J.W."/>
            <person name="Xiong Z."/>
            <person name="Baker M.L."/>
            <person name="Zhao W."/>
            <person name="Tachedjian M."/>
            <person name="Zhu Y."/>
            <person name="Zhou P."/>
            <person name="Jiang X."/>
            <person name="Ng J."/>
            <person name="Yang L."/>
            <person name="Wu L."/>
            <person name="Xiao J."/>
            <person name="Feng Y."/>
            <person name="Chen Y."/>
            <person name="Sun X."/>
            <person name="Zhang Y."/>
            <person name="Marsh G.A."/>
            <person name="Crameri G."/>
            <person name="Broder C.C."/>
            <person name="Frey K.G."/>
            <person name="Wang L.F."/>
            <person name="Wang J."/>
        </authorList>
    </citation>
    <scope>NUCLEOTIDE SEQUENCE [LARGE SCALE GENOMIC DNA]</scope>
</reference>
<feature type="compositionally biased region" description="Low complexity" evidence="1">
    <location>
        <begin position="285"/>
        <end position="318"/>
    </location>
</feature>
<organism evidence="3 4">
    <name type="scientific">Pteropus alecto</name>
    <name type="common">Black flying fox</name>
    <dbReference type="NCBI Taxonomy" id="9402"/>
    <lineage>
        <taxon>Eukaryota</taxon>
        <taxon>Metazoa</taxon>
        <taxon>Chordata</taxon>
        <taxon>Craniata</taxon>
        <taxon>Vertebrata</taxon>
        <taxon>Euteleostomi</taxon>
        <taxon>Mammalia</taxon>
        <taxon>Eutheria</taxon>
        <taxon>Laurasiatheria</taxon>
        <taxon>Chiroptera</taxon>
        <taxon>Yinpterochiroptera</taxon>
        <taxon>Pteropodoidea</taxon>
        <taxon>Pteropodidae</taxon>
        <taxon>Pteropodinae</taxon>
        <taxon>Pteropus</taxon>
    </lineage>
</organism>
<dbReference type="InterPro" id="IPR041056">
    <property type="entry name" value="DUF5585"/>
</dbReference>
<keyword evidence="2" id="KW-1133">Transmembrane helix</keyword>
<dbReference type="GO" id="GO:0005794">
    <property type="term" value="C:Golgi apparatus"/>
    <property type="evidence" value="ECO:0007669"/>
    <property type="project" value="TreeGrafter"/>
</dbReference>
<keyword evidence="2" id="KW-0812">Transmembrane</keyword>
<dbReference type="InterPro" id="IPR052660">
    <property type="entry name" value="Erythrocyte_Invasion_ImmMod"/>
</dbReference>
<dbReference type="InParanoid" id="L5KND8"/>
<dbReference type="AlphaFoldDB" id="L5KND8"/>
<protein>
    <submittedName>
        <fullName evidence="3">Uncharacterized protein</fullName>
    </submittedName>
</protein>
<name>L5KND8_PTEAL</name>
<evidence type="ECO:0000313" key="4">
    <source>
        <dbReference type="Proteomes" id="UP000010552"/>
    </source>
</evidence>